<reference evidence="2" key="1">
    <citation type="journal article" date="2020" name="Stud. Mycol.">
        <title>101 Dothideomycetes genomes: a test case for predicting lifestyles and emergence of pathogens.</title>
        <authorList>
            <person name="Haridas S."/>
            <person name="Albert R."/>
            <person name="Binder M."/>
            <person name="Bloem J."/>
            <person name="Labutti K."/>
            <person name="Salamov A."/>
            <person name="Andreopoulos B."/>
            <person name="Baker S."/>
            <person name="Barry K."/>
            <person name="Bills G."/>
            <person name="Bluhm B."/>
            <person name="Cannon C."/>
            <person name="Castanera R."/>
            <person name="Culley D."/>
            <person name="Daum C."/>
            <person name="Ezra D."/>
            <person name="Gonzalez J."/>
            <person name="Henrissat B."/>
            <person name="Kuo A."/>
            <person name="Liang C."/>
            <person name="Lipzen A."/>
            <person name="Lutzoni F."/>
            <person name="Magnuson J."/>
            <person name="Mondo S."/>
            <person name="Nolan M."/>
            <person name="Ohm R."/>
            <person name="Pangilinan J."/>
            <person name="Park H.-J."/>
            <person name="Ramirez L."/>
            <person name="Alfaro M."/>
            <person name="Sun H."/>
            <person name="Tritt A."/>
            <person name="Yoshinaga Y."/>
            <person name="Zwiers L.-H."/>
            <person name="Turgeon B."/>
            <person name="Goodwin S."/>
            <person name="Spatafora J."/>
            <person name="Crous P."/>
            <person name="Grigoriev I."/>
        </authorList>
    </citation>
    <scope>NUCLEOTIDE SEQUENCE</scope>
    <source>
        <strain evidence="2">CBS 121410</strain>
    </source>
</reference>
<feature type="compositionally biased region" description="Basic and acidic residues" evidence="1">
    <location>
        <begin position="48"/>
        <end position="71"/>
    </location>
</feature>
<sequence length="300" mass="33596">MRAVVTVPLAHALRVSVLQLKRHRSAISKRSGSRARVRNGQQISEKKRFGYDVKRKGDDGSPDVRFDHHQSGVDGSGRLNDQVYQWDEWEMATKYTYMYRERGKGCVCGCEKGERIHACLVPAGAVSSFMMSIVNVLSRGFKPGFVAQGVCHRRLDGQTRHSGAGVRGSRRKAVEGGDPMRRTLKRSLEKGSAGRRVMGLSAAQFGDQIPRRARRRRKDVKGVSSIVEGSGVALEKEHESCLAFREPYVEFAAVVPSSDGFQRKCILIGRRYQACCSFNILASIKFPRIWGQRFRGVQIH</sequence>
<proteinExistence type="predicted"/>
<organism evidence="2 3">
    <name type="scientific">Saccharata proteae CBS 121410</name>
    <dbReference type="NCBI Taxonomy" id="1314787"/>
    <lineage>
        <taxon>Eukaryota</taxon>
        <taxon>Fungi</taxon>
        <taxon>Dikarya</taxon>
        <taxon>Ascomycota</taxon>
        <taxon>Pezizomycotina</taxon>
        <taxon>Dothideomycetes</taxon>
        <taxon>Dothideomycetes incertae sedis</taxon>
        <taxon>Botryosphaeriales</taxon>
        <taxon>Saccharataceae</taxon>
        <taxon>Saccharata</taxon>
    </lineage>
</organism>
<name>A0A9P4LT78_9PEZI</name>
<dbReference type="AlphaFoldDB" id="A0A9P4LT78"/>
<dbReference type="Proteomes" id="UP000799776">
    <property type="component" value="Unassembled WGS sequence"/>
</dbReference>
<comment type="caution">
    <text evidence="2">The sequence shown here is derived from an EMBL/GenBank/DDBJ whole genome shotgun (WGS) entry which is preliminary data.</text>
</comment>
<feature type="region of interest" description="Disordered" evidence="1">
    <location>
        <begin position="48"/>
        <end position="72"/>
    </location>
</feature>
<keyword evidence="3" id="KW-1185">Reference proteome</keyword>
<accession>A0A9P4LT78</accession>
<dbReference type="EMBL" id="ML978780">
    <property type="protein sequence ID" value="KAF2083462.1"/>
    <property type="molecule type" value="Genomic_DNA"/>
</dbReference>
<evidence type="ECO:0000256" key="1">
    <source>
        <dbReference type="SAM" id="MobiDB-lite"/>
    </source>
</evidence>
<evidence type="ECO:0000313" key="2">
    <source>
        <dbReference type="EMBL" id="KAF2083462.1"/>
    </source>
</evidence>
<gene>
    <name evidence="2" type="ORF">K490DRAFT_60469</name>
</gene>
<evidence type="ECO:0000313" key="3">
    <source>
        <dbReference type="Proteomes" id="UP000799776"/>
    </source>
</evidence>
<protein>
    <submittedName>
        <fullName evidence="2">Uncharacterized protein</fullName>
    </submittedName>
</protein>
<feature type="region of interest" description="Disordered" evidence="1">
    <location>
        <begin position="158"/>
        <end position="179"/>
    </location>
</feature>